<gene>
    <name evidence="2" type="ORF">C8J55DRAFT_560767</name>
</gene>
<keyword evidence="1" id="KW-0812">Transmembrane</keyword>
<evidence type="ECO:0000313" key="2">
    <source>
        <dbReference type="EMBL" id="KAJ4479610.1"/>
    </source>
</evidence>
<evidence type="ECO:0000256" key="1">
    <source>
        <dbReference type="SAM" id="Phobius"/>
    </source>
</evidence>
<dbReference type="Proteomes" id="UP001150238">
    <property type="component" value="Unassembled WGS sequence"/>
</dbReference>
<evidence type="ECO:0000313" key="3">
    <source>
        <dbReference type="Proteomes" id="UP001150238"/>
    </source>
</evidence>
<protein>
    <submittedName>
        <fullName evidence="2">Uncharacterized protein</fullName>
    </submittedName>
</protein>
<feature type="transmembrane region" description="Helical" evidence="1">
    <location>
        <begin position="6"/>
        <end position="28"/>
    </location>
</feature>
<sequence length="267" mass="30183">MPYPKHILYVALATFALFGSLFLVCKFVPVVSQWKNKKQVKQDLDVEKSNFEYSWKLCQEGNLNSDEFLPSESLAKMISGLSFDCGAPFVPSINVVTSSSMPLPPSLLCSLHRKFVPLPVKQQHFSIPTIRGDFVRPSSPLLNCIPSTLSLNDTCSQTVSQSRPNLHPSQSSRSQISYRKCLPPYIHRSSQRYFTKVNMAAMRIPTPARQVDVFQAILAKKFAMRELFALGYYGGYKRGVQRSAYVRAYSGTISPWSDRTRLSNRIK</sequence>
<dbReference type="AlphaFoldDB" id="A0A9W9AF68"/>
<keyword evidence="1" id="KW-1133">Transmembrane helix</keyword>
<reference evidence="2" key="1">
    <citation type="submission" date="2022-08" db="EMBL/GenBank/DDBJ databases">
        <authorList>
            <consortium name="DOE Joint Genome Institute"/>
            <person name="Min B."/>
            <person name="Riley R."/>
            <person name="Sierra-Patev S."/>
            <person name="Naranjo-Ortiz M."/>
            <person name="Looney B."/>
            <person name="Konkel Z."/>
            <person name="Slot J.C."/>
            <person name="Sakamoto Y."/>
            <person name="Steenwyk J.L."/>
            <person name="Rokas A."/>
            <person name="Carro J."/>
            <person name="Camarero S."/>
            <person name="Ferreira P."/>
            <person name="Molpeceres G."/>
            <person name="Ruiz-Duenas F.J."/>
            <person name="Serrano A."/>
            <person name="Henrissat B."/>
            <person name="Drula E."/>
            <person name="Hughes K.W."/>
            <person name="Mata J.L."/>
            <person name="Ishikawa N.K."/>
            <person name="Vargas-Isla R."/>
            <person name="Ushijima S."/>
            <person name="Smith C.A."/>
            <person name="Ahrendt S."/>
            <person name="Andreopoulos W."/>
            <person name="He G."/>
            <person name="Labutti K."/>
            <person name="Lipzen A."/>
            <person name="Ng V."/>
            <person name="Sandor L."/>
            <person name="Barry K."/>
            <person name="Martinez A.T."/>
            <person name="Xiao Y."/>
            <person name="Gibbons J.G."/>
            <person name="Terashima K."/>
            <person name="Hibbett D.S."/>
            <person name="Grigoriev I.V."/>
        </authorList>
    </citation>
    <scope>NUCLEOTIDE SEQUENCE</scope>
    <source>
        <strain evidence="2">Sp2 HRB7682 ss15</strain>
    </source>
</reference>
<reference evidence="2" key="2">
    <citation type="journal article" date="2023" name="Proc. Natl. Acad. Sci. U.S.A.">
        <title>A global phylogenomic analysis of the shiitake genus Lentinula.</title>
        <authorList>
            <person name="Sierra-Patev S."/>
            <person name="Min B."/>
            <person name="Naranjo-Ortiz M."/>
            <person name="Looney B."/>
            <person name="Konkel Z."/>
            <person name="Slot J.C."/>
            <person name="Sakamoto Y."/>
            <person name="Steenwyk J.L."/>
            <person name="Rokas A."/>
            <person name="Carro J."/>
            <person name="Camarero S."/>
            <person name="Ferreira P."/>
            <person name="Molpeceres G."/>
            <person name="Ruiz-Duenas F.J."/>
            <person name="Serrano A."/>
            <person name="Henrissat B."/>
            <person name="Drula E."/>
            <person name="Hughes K.W."/>
            <person name="Mata J.L."/>
            <person name="Ishikawa N.K."/>
            <person name="Vargas-Isla R."/>
            <person name="Ushijima S."/>
            <person name="Smith C.A."/>
            <person name="Donoghue J."/>
            <person name="Ahrendt S."/>
            <person name="Andreopoulos W."/>
            <person name="He G."/>
            <person name="LaButti K."/>
            <person name="Lipzen A."/>
            <person name="Ng V."/>
            <person name="Riley R."/>
            <person name="Sandor L."/>
            <person name="Barry K."/>
            <person name="Martinez A.T."/>
            <person name="Xiao Y."/>
            <person name="Gibbons J.G."/>
            <person name="Terashima K."/>
            <person name="Grigoriev I.V."/>
            <person name="Hibbett D."/>
        </authorList>
    </citation>
    <scope>NUCLEOTIDE SEQUENCE</scope>
    <source>
        <strain evidence="2">Sp2 HRB7682 ss15</strain>
    </source>
</reference>
<proteinExistence type="predicted"/>
<name>A0A9W9AF68_9AGAR</name>
<keyword evidence="1" id="KW-0472">Membrane</keyword>
<dbReference type="EMBL" id="JANVFS010000016">
    <property type="protein sequence ID" value="KAJ4479610.1"/>
    <property type="molecule type" value="Genomic_DNA"/>
</dbReference>
<comment type="caution">
    <text evidence="2">The sequence shown here is derived from an EMBL/GenBank/DDBJ whole genome shotgun (WGS) entry which is preliminary data.</text>
</comment>
<organism evidence="2 3">
    <name type="scientific">Lentinula lateritia</name>
    <dbReference type="NCBI Taxonomy" id="40482"/>
    <lineage>
        <taxon>Eukaryota</taxon>
        <taxon>Fungi</taxon>
        <taxon>Dikarya</taxon>
        <taxon>Basidiomycota</taxon>
        <taxon>Agaricomycotina</taxon>
        <taxon>Agaricomycetes</taxon>
        <taxon>Agaricomycetidae</taxon>
        <taxon>Agaricales</taxon>
        <taxon>Marasmiineae</taxon>
        <taxon>Omphalotaceae</taxon>
        <taxon>Lentinula</taxon>
    </lineage>
</organism>
<accession>A0A9W9AF68</accession>